<keyword evidence="1" id="KW-0472">Membrane</keyword>
<proteinExistence type="predicted"/>
<sequence>MKKSSPHLPPQSCSVPLRKQLRYLWNIGVVIVIAMLSGLAGTLVTFAWVMPFWGVENSYYTINSSRLQSEKIMSPAQVFVSEQKIRMLRVVDRREKIDGQFYRPAGLIGTGVLLTDGGWFVTPLNTKISNSLNYLDAIGSQGEVFKVEKTMIDSENNLLYGKIFGQGFRVASFPDWKIISPGSVMWQTDGTVWDPIVLGDYIDVGLKDVFSIDEERYRLTGLEQLSYGRVLWTQDGQFVGFVEEENQINLAFNIEQNYTSLFGEVENKVNEFPWKGYTVENIDPRVSLENAYGFLVTYSPTKVSTSTIGVGDIVVKIEGKSLDPHRLYQQAKVLPSEFIMTVVRDGELFDILILGY</sequence>
<comment type="caution">
    <text evidence="2">The sequence shown here is derived from an EMBL/GenBank/DDBJ whole genome shotgun (WGS) entry which is preliminary data.</text>
</comment>
<keyword evidence="1" id="KW-1133">Transmembrane helix</keyword>
<dbReference type="AlphaFoldDB" id="A0A2M7V9U0"/>
<dbReference type="Proteomes" id="UP000228568">
    <property type="component" value="Unassembled WGS sequence"/>
</dbReference>
<accession>A0A2M7V9U0</accession>
<evidence type="ECO:0000313" key="3">
    <source>
        <dbReference type="Proteomes" id="UP000228568"/>
    </source>
</evidence>
<keyword evidence="1" id="KW-0812">Transmembrane</keyword>
<evidence type="ECO:0008006" key="4">
    <source>
        <dbReference type="Google" id="ProtNLM"/>
    </source>
</evidence>
<evidence type="ECO:0000256" key="1">
    <source>
        <dbReference type="SAM" id="Phobius"/>
    </source>
</evidence>
<feature type="transmembrane region" description="Helical" evidence="1">
    <location>
        <begin position="21"/>
        <end position="54"/>
    </location>
</feature>
<gene>
    <name evidence="2" type="ORF">COX81_00405</name>
</gene>
<evidence type="ECO:0000313" key="2">
    <source>
        <dbReference type="EMBL" id="PIZ95622.1"/>
    </source>
</evidence>
<name>A0A2M7V9U0_9BACT</name>
<dbReference type="EMBL" id="PFPK01000007">
    <property type="protein sequence ID" value="PIZ95622.1"/>
    <property type="molecule type" value="Genomic_DNA"/>
</dbReference>
<organism evidence="2 3">
    <name type="scientific">Candidatus Magasanikbacteria bacterium CG_4_10_14_0_2_um_filter_37_12</name>
    <dbReference type="NCBI Taxonomy" id="1974637"/>
    <lineage>
        <taxon>Bacteria</taxon>
        <taxon>Candidatus Magasanikiibacteriota</taxon>
    </lineage>
</organism>
<protein>
    <recommendedName>
        <fullName evidence="4">PDZ domain-containing protein</fullName>
    </recommendedName>
</protein>
<reference evidence="3" key="1">
    <citation type="submission" date="2017-09" db="EMBL/GenBank/DDBJ databases">
        <title>Depth-based differentiation of microbial function through sediment-hosted aquifers and enrichment of novel symbionts in the deep terrestrial subsurface.</title>
        <authorList>
            <person name="Probst A.J."/>
            <person name="Ladd B."/>
            <person name="Jarett J.K."/>
            <person name="Geller-Mcgrath D.E."/>
            <person name="Sieber C.M.K."/>
            <person name="Emerson J.B."/>
            <person name="Anantharaman K."/>
            <person name="Thomas B.C."/>
            <person name="Malmstrom R."/>
            <person name="Stieglmeier M."/>
            <person name="Klingl A."/>
            <person name="Woyke T."/>
            <person name="Ryan C.M."/>
            <person name="Banfield J.F."/>
        </authorList>
    </citation>
    <scope>NUCLEOTIDE SEQUENCE [LARGE SCALE GENOMIC DNA]</scope>
</reference>